<dbReference type="eggNOG" id="KOG1192">
    <property type="taxonomic scope" value="Eukaryota"/>
</dbReference>
<dbReference type="InterPro" id="IPR035595">
    <property type="entry name" value="UDP_glycos_trans_CS"/>
</dbReference>
<proteinExistence type="inferred from homology"/>
<dbReference type="OrthoDB" id="5835829at2759"/>
<keyword evidence="2 3" id="KW-0808">Transferase</keyword>
<dbReference type="PANTHER" id="PTHR48044">
    <property type="entry name" value="GLYCOSYLTRANSFERASE"/>
    <property type="match status" value="1"/>
</dbReference>
<dbReference type="GO" id="GO:0035251">
    <property type="term" value="F:UDP-glucosyltransferase activity"/>
    <property type="evidence" value="ECO:0000318"/>
    <property type="project" value="GO_Central"/>
</dbReference>
<dbReference type="FunFam" id="3.40.50.2000:FF:000060">
    <property type="entry name" value="Glycosyltransferase"/>
    <property type="match status" value="1"/>
</dbReference>
<dbReference type="InterPro" id="IPR002213">
    <property type="entry name" value="UDP_glucos_trans"/>
</dbReference>
<evidence type="ECO:0000256" key="2">
    <source>
        <dbReference type="ARBA" id="ARBA00022679"/>
    </source>
</evidence>
<dbReference type="KEGG" id="egr:104421271"/>
<dbReference type="SUPFAM" id="SSF53756">
    <property type="entry name" value="UDP-Glycosyltransferase/glycogen phosphorylase"/>
    <property type="match status" value="1"/>
</dbReference>
<dbReference type="AlphaFoldDB" id="A0A059A9J2"/>
<dbReference type="PROSITE" id="PS00375">
    <property type="entry name" value="UDPGT"/>
    <property type="match status" value="1"/>
</dbReference>
<dbReference type="Pfam" id="PF00201">
    <property type="entry name" value="UDPGT"/>
    <property type="match status" value="1"/>
</dbReference>
<organism evidence="4">
    <name type="scientific">Eucalyptus grandis</name>
    <name type="common">Flooded gum</name>
    <dbReference type="NCBI Taxonomy" id="71139"/>
    <lineage>
        <taxon>Eukaryota</taxon>
        <taxon>Viridiplantae</taxon>
        <taxon>Streptophyta</taxon>
        <taxon>Embryophyta</taxon>
        <taxon>Tracheophyta</taxon>
        <taxon>Spermatophyta</taxon>
        <taxon>Magnoliopsida</taxon>
        <taxon>eudicotyledons</taxon>
        <taxon>Gunneridae</taxon>
        <taxon>Pentapetalae</taxon>
        <taxon>rosids</taxon>
        <taxon>malvids</taxon>
        <taxon>Myrtales</taxon>
        <taxon>Myrtaceae</taxon>
        <taxon>Myrtoideae</taxon>
        <taxon>Eucalypteae</taxon>
        <taxon>Eucalyptus</taxon>
    </lineage>
</organism>
<name>A0A059A9J2_EUCGR</name>
<evidence type="ECO:0000313" key="4">
    <source>
        <dbReference type="EMBL" id="KCW50777.1"/>
    </source>
</evidence>
<accession>A0A059A9J2</accession>
<dbReference type="Gene3D" id="3.40.50.2000">
    <property type="entry name" value="Glycogen Phosphorylase B"/>
    <property type="match status" value="1"/>
</dbReference>
<protein>
    <submittedName>
        <fullName evidence="4">Uncharacterized protein</fullName>
    </submittedName>
</protein>
<dbReference type="GO" id="GO:1901137">
    <property type="term" value="P:carbohydrate derivative biosynthetic process"/>
    <property type="evidence" value="ECO:0007669"/>
    <property type="project" value="UniProtKB-ARBA"/>
</dbReference>
<dbReference type="EMBL" id="KK198762">
    <property type="protein sequence ID" value="KCW50777.1"/>
    <property type="molecule type" value="Genomic_DNA"/>
</dbReference>
<gene>
    <name evidence="4" type="ORF">EUGRSUZ_J00447</name>
</gene>
<dbReference type="Gramene" id="KCW50777">
    <property type="protein sequence ID" value="KCW50777"/>
    <property type="gene ID" value="EUGRSUZ_J00447"/>
</dbReference>
<keyword evidence="3" id="KW-0328">Glycosyltransferase</keyword>
<evidence type="ECO:0000256" key="1">
    <source>
        <dbReference type="ARBA" id="ARBA00009995"/>
    </source>
</evidence>
<dbReference type="CDD" id="cd03784">
    <property type="entry name" value="GT1_Gtf-like"/>
    <property type="match status" value="1"/>
</dbReference>
<dbReference type="OMA" id="KIVQGWA"/>
<sequence length="257" mass="28559">MAAPNSRITSPQQRSILAKLISKEVVAVTPLNRELAGGDARDDEGEIMGWLEGRERGSVVFVSFGSEYFLSKEEMEEMARGLELASEEVGFVWVVRFPGGDGETESLVEALPEGFLERTEDRGMVVQGWAPQAKILMHPSIGGFVSHCGWSSALEAIVFGVPIIAMPMHLDQPLNSKLVADLGIGVEVQREDGRFRGEDVAKAIKQVVVQEEGEQVRRRAKELSARIRERREEETSVVMKKLERLFGEEQLLILARL</sequence>
<reference evidence="4" key="1">
    <citation type="submission" date="2013-07" db="EMBL/GenBank/DDBJ databases">
        <title>The genome of Eucalyptus grandis.</title>
        <authorList>
            <person name="Schmutz J."/>
            <person name="Hayes R."/>
            <person name="Myburg A."/>
            <person name="Tuskan G."/>
            <person name="Grattapaglia D."/>
            <person name="Rokhsar D.S."/>
        </authorList>
    </citation>
    <scope>NUCLEOTIDE SEQUENCE</scope>
    <source>
        <tissue evidence="4">Leaf extractions</tissue>
    </source>
</reference>
<evidence type="ECO:0000256" key="3">
    <source>
        <dbReference type="RuleBase" id="RU003718"/>
    </source>
</evidence>
<dbReference type="InParanoid" id="A0A059A9J2"/>
<comment type="similarity">
    <text evidence="1 3">Belongs to the UDP-glycosyltransferase family.</text>
</comment>
<dbReference type="PANTHER" id="PTHR48044:SF9">
    <property type="entry name" value="UDP-GLYCOSYLTRANSFERASE SUPERFAMILY PROTEIN"/>
    <property type="match status" value="1"/>
</dbReference>